<comment type="catalytic activity">
    <reaction evidence="8 10">
        <text>dITP + H2O = dIMP + diphosphate + H(+)</text>
        <dbReference type="Rhea" id="RHEA:28342"/>
        <dbReference type="ChEBI" id="CHEBI:15377"/>
        <dbReference type="ChEBI" id="CHEBI:15378"/>
        <dbReference type="ChEBI" id="CHEBI:33019"/>
        <dbReference type="ChEBI" id="CHEBI:61194"/>
        <dbReference type="ChEBI" id="CHEBI:61382"/>
        <dbReference type="EC" id="3.6.1.66"/>
    </reaction>
</comment>
<dbReference type="GO" id="GO:0009146">
    <property type="term" value="P:purine nucleoside triphosphate catabolic process"/>
    <property type="evidence" value="ECO:0007669"/>
    <property type="project" value="UniProtKB-UniRule"/>
</dbReference>
<evidence type="ECO:0000256" key="8">
    <source>
        <dbReference type="ARBA" id="ARBA00051875"/>
    </source>
</evidence>
<comment type="catalytic activity">
    <reaction evidence="10">
        <text>ITP + H2O = IMP + diphosphate + H(+)</text>
        <dbReference type="Rhea" id="RHEA:29399"/>
        <dbReference type="ChEBI" id="CHEBI:15377"/>
        <dbReference type="ChEBI" id="CHEBI:15378"/>
        <dbReference type="ChEBI" id="CHEBI:33019"/>
        <dbReference type="ChEBI" id="CHEBI:58053"/>
        <dbReference type="ChEBI" id="CHEBI:61402"/>
        <dbReference type="EC" id="3.6.1.66"/>
    </reaction>
</comment>
<dbReference type="GO" id="GO:0009117">
    <property type="term" value="P:nucleotide metabolic process"/>
    <property type="evidence" value="ECO:0007669"/>
    <property type="project" value="UniProtKB-KW"/>
</dbReference>
<accession>A0AA35V3M2</accession>
<feature type="binding site" evidence="10">
    <location>
        <begin position="165"/>
        <end position="168"/>
    </location>
    <ligand>
        <name>substrate</name>
    </ligand>
</feature>
<proteinExistence type="inferred from homology"/>
<comment type="catalytic activity">
    <reaction evidence="9 10">
        <text>XTP + H2O = XMP + diphosphate + H(+)</text>
        <dbReference type="Rhea" id="RHEA:28610"/>
        <dbReference type="ChEBI" id="CHEBI:15377"/>
        <dbReference type="ChEBI" id="CHEBI:15378"/>
        <dbReference type="ChEBI" id="CHEBI:33019"/>
        <dbReference type="ChEBI" id="CHEBI:57464"/>
        <dbReference type="ChEBI" id="CHEBI:61314"/>
        <dbReference type="EC" id="3.6.1.66"/>
    </reaction>
</comment>
<dbReference type="GO" id="GO:0017111">
    <property type="term" value="F:ribonucleoside triphosphate phosphatase activity"/>
    <property type="evidence" value="ECO:0007669"/>
    <property type="project" value="InterPro"/>
</dbReference>
<dbReference type="NCBIfam" id="TIGR00042">
    <property type="entry name" value="RdgB/HAM1 family non-canonical purine NTP pyrophosphatase"/>
    <property type="match status" value="1"/>
</dbReference>
<comment type="function">
    <text evidence="10">Pyrophosphatase that catalyzes the hydrolysis of nucleoside triphosphates to their monophosphate derivatives, with a high preference for the non-canonical purine nucleotides XTP (xanthosine triphosphate), dITP (deoxyinosine triphosphate) and ITP. Seems to function as a house-cleaning enzyme that removes non-canonical purine nucleotides from the nucleotide pool, thus preventing their incorporation into DNA/RNA and avoiding chromosomal lesions.</text>
</comment>
<feature type="binding site" evidence="10">
    <location>
        <position position="80"/>
    </location>
    <ligand>
        <name>Mg(2+)</name>
        <dbReference type="ChEBI" id="CHEBI:18420"/>
    </ligand>
</feature>
<feature type="binding site" evidence="10">
    <location>
        <position position="188"/>
    </location>
    <ligand>
        <name>substrate</name>
    </ligand>
</feature>
<evidence type="ECO:0000256" key="5">
    <source>
        <dbReference type="ARBA" id="ARBA00022801"/>
    </source>
</evidence>
<keyword evidence="3 10" id="KW-0479">Metal-binding</keyword>
<evidence type="ECO:0000256" key="9">
    <source>
        <dbReference type="ARBA" id="ARBA00052017"/>
    </source>
</evidence>
<dbReference type="AlphaFoldDB" id="A0AA35V3M2"/>
<dbReference type="GO" id="GO:0036220">
    <property type="term" value="F:ITP diphosphatase activity"/>
    <property type="evidence" value="ECO:0007669"/>
    <property type="project" value="UniProtKB-UniRule"/>
</dbReference>
<comment type="similarity">
    <text evidence="1 10 11">Belongs to the HAM1 NTPase family.</text>
</comment>
<dbReference type="HAMAP" id="MF_01405">
    <property type="entry name" value="Non_canon_purine_NTPase"/>
    <property type="match status" value="1"/>
</dbReference>
<sequence>MAVASKARPVMRRKLVLASNNAGKVRELQALISTSGFEIIPQGALGIPEAEETGASFVENALIKAYHAARHSGLPAIADDSGLEVDALGGEPGVHSARYAGPAASDDDNIDRLLAALDGVEAGRRRARFRCVMVFVRDAEDTDPLVAEGCWEGWIGENRRGSGGFGYDPVFIVPGTGLSAAELPPEDKNRLSHRGQAAAVLASRLRALTGG</sequence>
<dbReference type="CDD" id="cd00515">
    <property type="entry name" value="HAM1"/>
    <property type="match status" value="1"/>
</dbReference>
<dbReference type="Proteomes" id="UP001158598">
    <property type="component" value="Chromosome"/>
</dbReference>
<feature type="binding site" evidence="10">
    <location>
        <begin position="193"/>
        <end position="194"/>
    </location>
    <ligand>
        <name>substrate</name>
    </ligand>
</feature>
<protein>
    <recommendedName>
        <fullName evidence="10">dITP/XTP pyrophosphatase</fullName>
        <ecNumber evidence="10">3.6.1.66</ecNumber>
    </recommendedName>
    <alternativeName>
        <fullName evidence="10">Non-canonical purine NTP pyrophosphatase</fullName>
    </alternativeName>
    <alternativeName>
        <fullName evidence="10">Non-standard purine NTP pyrophosphatase</fullName>
    </alternativeName>
    <alternativeName>
        <fullName evidence="10">Nucleoside-triphosphate diphosphatase</fullName>
    </alternativeName>
    <alternativeName>
        <fullName evidence="10">Nucleoside-triphosphate pyrophosphatase</fullName>
        <shortName evidence="10">NTPase</shortName>
    </alternativeName>
</protein>
<keyword evidence="4 10" id="KW-0547">Nucleotide-binding</keyword>
<evidence type="ECO:0000256" key="10">
    <source>
        <dbReference type="HAMAP-Rule" id="MF_01405"/>
    </source>
</evidence>
<evidence type="ECO:0000256" key="3">
    <source>
        <dbReference type="ARBA" id="ARBA00022723"/>
    </source>
</evidence>
<evidence type="ECO:0000256" key="1">
    <source>
        <dbReference type="ARBA" id="ARBA00008023"/>
    </source>
</evidence>
<dbReference type="InterPro" id="IPR020922">
    <property type="entry name" value="dITP/XTP_pyrophosphatase"/>
</dbReference>
<evidence type="ECO:0000256" key="6">
    <source>
        <dbReference type="ARBA" id="ARBA00022842"/>
    </source>
</evidence>
<dbReference type="EMBL" id="OX458332">
    <property type="protein sequence ID" value="CAI8795763.1"/>
    <property type="molecule type" value="Genomic_DNA"/>
</dbReference>
<dbReference type="PANTHER" id="PTHR11067:SF9">
    <property type="entry name" value="INOSINE TRIPHOSPHATE PYROPHOSPHATASE"/>
    <property type="match status" value="1"/>
</dbReference>
<feature type="binding site" evidence="10">
    <location>
        <begin position="19"/>
        <end position="24"/>
    </location>
    <ligand>
        <name>substrate</name>
    </ligand>
</feature>
<gene>
    <name evidence="12" type="primary">rdgB</name>
    <name evidence="12" type="ORF">MCNOR_1472</name>
</gene>
<evidence type="ECO:0000313" key="12">
    <source>
        <dbReference type="EMBL" id="CAI8795763.1"/>
    </source>
</evidence>
<organism evidence="12 13">
    <name type="scientific">Methylococcus capsulatus</name>
    <dbReference type="NCBI Taxonomy" id="414"/>
    <lineage>
        <taxon>Bacteria</taxon>
        <taxon>Pseudomonadati</taxon>
        <taxon>Pseudomonadota</taxon>
        <taxon>Gammaproteobacteria</taxon>
        <taxon>Methylococcales</taxon>
        <taxon>Methylococcaceae</taxon>
        <taxon>Methylococcus</taxon>
    </lineage>
</organism>
<dbReference type="InterPro" id="IPR029001">
    <property type="entry name" value="ITPase-like_fam"/>
</dbReference>
<feature type="binding site" evidence="10">
    <location>
        <position position="51"/>
    </location>
    <ligand>
        <name>Mg(2+)</name>
        <dbReference type="ChEBI" id="CHEBI:18420"/>
    </ligand>
</feature>
<dbReference type="GO" id="GO:0005829">
    <property type="term" value="C:cytosol"/>
    <property type="evidence" value="ECO:0007669"/>
    <property type="project" value="TreeGrafter"/>
</dbReference>
<dbReference type="GO" id="GO:0035870">
    <property type="term" value="F:dITP diphosphatase activity"/>
    <property type="evidence" value="ECO:0007669"/>
    <property type="project" value="UniProtKB-UniRule"/>
</dbReference>
<dbReference type="FunFam" id="3.90.950.10:FF:000001">
    <property type="entry name" value="dITP/XTP pyrophosphatase"/>
    <property type="match status" value="1"/>
</dbReference>
<evidence type="ECO:0000256" key="11">
    <source>
        <dbReference type="RuleBase" id="RU003781"/>
    </source>
</evidence>
<keyword evidence="6 10" id="KW-0460">Magnesium</keyword>
<dbReference type="InterPro" id="IPR002637">
    <property type="entry name" value="RdgB/HAM1"/>
</dbReference>
<comment type="cofactor">
    <cofactor evidence="10">
        <name>Mg(2+)</name>
        <dbReference type="ChEBI" id="CHEBI:18420"/>
    </cofactor>
    <text evidence="10">Binds 1 Mg(2+) ion per subunit.</text>
</comment>
<dbReference type="GO" id="GO:0046872">
    <property type="term" value="F:metal ion binding"/>
    <property type="evidence" value="ECO:0007669"/>
    <property type="project" value="UniProtKB-KW"/>
</dbReference>
<evidence type="ECO:0000256" key="2">
    <source>
        <dbReference type="ARBA" id="ARBA00011738"/>
    </source>
</evidence>
<dbReference type="Gene3D" id="3.90.950.10">
    <property type="match status" value="1"/>
</dbReference>
<evidence type="ECO:0000256" key="7">
    <source>
        <dbReference type="ARBA" id="ARBA00023080"/>
    </source>
</evidence>
<dbReference type="EC" id="3.6.1.66" evidence="10"/>
<dbReference type="PANTHER" id="PTHR11067">
    <property type="entry name" value="INOSINE TRIPHOSPHATE PYROPHOSPHATASE/HAM1 PROTEIN"/>
    <property type="match status" value="1"/>
</dbReference>
<keyword evidence="5 10" id="KW-0378">Hydrolase</keyword>
<keyword evidence="7 10" id="KW-0546">Nucleotide metabolism</keyword>
<feature type="active site" description="Proton acceptor" evidence="10">
    <location>
        <position position="80"/>
    </location>
</feature>
<feature type="binding site" evidence="10">
    <location>
        <position position="81"/>
    </location>
    <ligand>
        <name>substrate</name>
    </ligand>
</feature>
<dbReference type="GO" id="GO:0036222">
    <property type="term" value="F:XTP diphosphatase activity"/>
    <property type="evidence" value="ECO:0007669"/>
    <property type="project" value="UniProtKB-UniRule"/>
</dbReference>
<dbReference type="Pfam" id="PF01725">
    <property type="entry name" value="Ham1p_like"/>
    <property type="match status" value="1"/>
</dbReference>
<reference evidence="12" key="1">
    <citation type="submission" date="2023-03" db="EMBL/GenBank/DDBJ databases">
        <authorList>
            <person name="Pearce D."/>
        </authorList>
    </citation>
    <scope>NUCLEOTIDE SEQUENCE</scope>
    <source>
        <strain evidence="12">Mc</strain>
    </source>
</reference>
<name>A0AA35V3M2_METCP</name>
<evidence type="ECO:0000256" key="4">
    <source>
        <dbReference type="ARBA" id="ARBA00022741"/>
    </source>
</evidence>
<dbReference type="SUPFAM" id="SSF52972">
    <property type="entry name" value="ITPase-like"/>
    <property type="match status" value="1"/>
</dbReference>
<evidence type="ECO:0000313" key="13">
    <source>
        <dbReference type="Proteomes" id="UP001158598"/>
    </source>
</evidence>
<comment type="subunit">
    <text evidence="2 10">Homodimer.</text>
</comment>
<dbReference type="GO" id="GO:0000166">
    <property type="term" value="F:nucleotide binding"/>
    <property type="evidence" value="ECO:0007669"/>
    <property type="project" value="UniProtKB-KW"/>
</dbReference>